<comment type="caution">
    <text evidence="1">The sequence shown here is derived from an EMBL/GenBank/DDBJ whole genome shotgun (WGS) entry which is preliminary data.</text>
</comment>
<organism evidence="1 2">
    <name type="scientific">Anaerotignum faecicola</name>
    <dbReference type="NCBI Taxonomy" id="2358141"/>
    <lineage>
        <taxon>Bacteria</taxon>
        <taxon>Bacillati</taxon>
        <taxon>Bacillota</taxon>
        <taxon>Clostridia</taxon>
        <taxon>Lachnospirales</taxon>
        <taxon>Anaerotignaceae</taxon>
        <taxon>Anaerotignum</taxon>
    </lineage>
</organism>
<evidence type="ECO:0000313" key="2">
    <source>
        <dbReference type="Proteomes" id="UP000287361"/>
    </source>
</evidence>
<accession>A0A401LCU4</accession>
<evidence type="ECO:0000313" key="1">
    <source>
        <dbReference type="EMBL" id="GCB29391.1"/>
    </source>
</evidence>
<proteinExistence type="predicted"/>
<sequence>MEKRKYEDIQIIEVFHESKRQKICAYKSLIKENCFEGTQVFEYDEAGNLLKRTVIQNHSGSGQLRECCFAYDEEKRIIAYKEVVNQDNGEQIVTINRVYTYEADGNEYILEKGEALCKRYFVYCKDSKGLKEDMPSERALFFKMDTIIMKDRQKQLYYLPNGALSFQRIFYKEKGKFEFLNPAGEEYKWALGDIDDNSALVYLYEPILTLEIYQQIVLYCKKISPKLDFISFSPKCFVEPNEECNRIMNWIAEVDVWYGIC</sequence>
<reference evidence="1 2" key="1">
    <citation type="submission" date="2018-10" db="EMBL/GenBank/DDBJ databases">
        <title>Draft Genome Sequence of Anaerotignum sp. KCTC 15736.</title>
        <authorList>
            <person name="Choi S.H."/>
            <person name="Kim J.S."/>
            <person name="Kang S.W."/>
            <person name="Lee J.S."/>
            <person name="Park S.H."/>
        </authorList>
    </citation>
    <scope>NUCLEOTIDE SEQUENCE [LARGE SCALE GENOMIC DNA]</scope>
    <source>
        <strain evidence="1 2">KCTC 15736</strain>
    </source>
</reference>
<keyword evidence="2" id="KW-1185">Reference proteome</keyword>
<gene>
    <name evidence="1" type="ORF">KGMB03357_10520</name>
</gene>
<protein>
    <submittedName>
        <fullName evidence="1">Uncharacterized protein</fullName>
    </submittedName>
</protein>
<dbReference type="EMBL" id="BHVZ01000001">
    <property type="protein sequence ID" value="GCB29391.1"/>
    <property type="molecule type" value="Genomic_DNA"/>
</dbReference>
<dbReference type="OrthoDB" id="9815752at2"/>
<name>A0A401LCU4_9FIRM</name>
<dbReference type="Proteomes" id="UP000287361">
    <property type="component" value="Unassembled WGS sequence"/>
</dbReference>
<dbReference type="AlphaFoldDB" id="A0A401LCU4"/>